<keyword evidence="6" id="KW-0547">Nucleotide-binding</keyword>
<dbReference type="InterPro" id="IPR003439">
    <property type="entry name" value="ABC_transporter-like_ATP-bd"/>
</dbReference>
<name>A0ABM5U9Z4_YERAE</name>
<comment type="subcellular location">
    <subcellularLocation>
        <location evidence="1">Cell inner membrane</location>
        <topology evidence="1">Multi-pass membrane protein</topology>
    </subcellularLocation>
</comment>
<evidence type="ECO:0000313" key="15">
    <source>
        <dbReference type="EMBL" id="AKP32622.1"/>
    </source>
</evidence>
<feature type="domain" description="ABC transporter" evidence="14">
    <location>
        <begin position="11"/>
        <end position="249"/>
    </location>
</feature>
<keyword evidence="10 13" id="KW-0472">Membrane</keyword>
<dbReference type="PANTHER" id="PTHR30572">
    <property type="entry name" value="MEMBRANE COMPONENT OF TRANSPORTER-RELATED"/>
    <property type="match status" value="1"/>
</dbReference>
<sequence>MADLNQRKILLQLDNVSRWFSAGEESVSVLKNINLTIYSGEMVAIVGASGSGKSTLMNILGCLDKPSSGEYLVAGRIPQHLDSDTLAELRREHFGFIFQRYHLLNDLSARENVEIPAIYAGIDREERRQRASDLLSRLGLADRLEYRPSQLSGGQQQRVSIARALMNGGEVILADEPTGALDTHSGNEVLNILKDLHQQGHTLIIVTHDMSIAQHTQRIIELRDGEVIADRATQLTAQQEQLAPISTPEIAPKIANKTRLSPWKAQRDRLREAFKMATLAMAAQRLRTLLTMLGIIIGIASVVSVVALGKGSQQQVLANINAMGTSTLEIFPGKDFGDMRSAAIQTLRATDADALAKQGYIHSVTPAVSSSTTLRYGNKSVSGTVNGVGEQYFIVRGYSIAQGMAFTRASVDGLMQEAVIDENTRDKLFPNGENPLGKVILLGSLPCRVIGVAAKKQSGFGSDESLNVWIPYSTAMKRMLGQSYLRSITVRVNDDIDLANAEQGVTKLLAQRHGTQDFFVMNTDSIRQTIEKTTSTMTLLVSMIAVISLVVGGIGVMNIMLVSVTERTKEIGVRMAVGARASDIMQQFLIEAVLVCLLGGCIGVVLSLGIGLLFSQFSSSFSMVYSVTSIITAFVCSSLIGVIFGFFPAKRAAEMDPIRALER</sequence>
<evidence type="ECO:0000256" key="13">
    <source>
        <dbReference type="SAM" id="Phobius"/>
    </source>
</evidence>
<dbReference type="RefSeq" id="WP_048616747.1">
    <property type="nucleotide sequence ID" value="NZ_CABMLM010000003.1"/>
</dbReference>
<proteinExistence type="inferred from homology"/>
<evidence type="ECO:0000256" key="10">
    <source>
        <dbReference type="ARBA" id="ARBA00023136"/>
    </source>
</evidence>
<evidence type="ECO:0000256" key="6">
    <source>
        <dbReference type="ARBA" id="ARBA00022741"/>
    </source>
</evidence>
<accession>A0ABM5U9Z4</accession>
<evidence type="ECO:0000256" key="4">
    <source>
        <dbReference type="ARBA" id="ARBA00022519"/>
    </source>
</evidence>
<evidence type="ECO:0000256" key="9">
    <source>
        <dbReference type="ARBA" id="ARBA00022989"/>
    </source>
</evidence>
<keyword evidence="7" id="KW-0067">ATP-binding</keyword>
<evidence type="ECO:0000256" key="11">
    <source>
        <dbReference type="ARBA" id="ARBA00038388"/>
    </source>
</evidence>
<keyword evidence="8" id="KW-1278">Translocase</keyword>
<keyword evidence="2" id="KW-0813">Transport</keyword>
<dbReference type="PROSITE" id="PS50893">
    <property type="entry name" value="ABC_TRANSPORTER_2"/>
    <property type="match status" value="1"/>
</dbReference>
<dbReference type="Pfam" id="PF00005">
    <property type="entry name" value="ABC_tran"/>
    <property type="match status" value="1"/>
</dbReference>
<evidence type="ECO:0000256" key="5">
    <source>
        <dbReference type="ARBA" id="ARBA00022692"/>
    </source>
</evidence>
<dbReference type="SMART" id="SM00382">
    <property type="entry name" value="AAA"/>
    <property type="match status" value="1"/>
</dbReference>
<feature type="transmembrane region" description="Helical" evidence="13">
    <location>
        <begin position="289"/>
        <end position="309"/>
    </location>
</feature>
<dbReference type="Gene3D" id="3.40.50.300">
    <property type="entry name" value="P-loop containing nucleotide triphosphate hydrolases"/>
    <property type="match status" value="1"/>
</dbReference>
<dbReference type="InterPro" id="IPR003838">
    <property type="entry name" value="ABC3_permease_C"/>
</dbReference>
<evidence type="ECO:0000256" key="1">
    <source>
        <dbReference type="ARBA" id="ARBA00004429"/>
    </source>
</evidence>
<dbReference type="InterPro" id="IPR017911">
    <property type="entry name" value="MacB-like_ATP-bd"/>
</dbReference>
<dbReference type="InterPro" id="IPR017871">
    <property type="entry name" value="ABC_transporter-like_CS"/>
</dbReference>
<dbReference type="InterPro" id="IPR025857">
    <property type="entry name" value="MacB_PCD"/>
</dbReference>
<evidence type="ECO:0000313" key="16">
    <source>
        <dbReference type="Proteomes" id="UP000069914"/>
    </source>
</evidence>
<dbReference type="CDD" id="cd03255">
    <property type="entry name" value="ABC_MJ0796_LolCDE_FtsE"/>
    <property type="match status" value="1"/>
</dbReference>
<evidence type="ECO:0000256" key="12">
    <source>
        <dbReference type="ARBA" id="ARBA00041199"/>
    </source>
</evidence>
<feature type="transmembrane region" description="Helical" evidence="13">
    <location>
        <begin position="588"/>
        <end position="617"/>
    </location>
</feature>
<dbReference type="InterPro" id="IPR050250">
    <property type="entry name" value="Macrolide_Exporter_MacB"/>
</dbReference>
<dbReference type="Pfam" id="PF02687">
    <property type="entry name" value="FtsX"/>
    <property type="match status" value="1"/>
</dbReference>
<keyword evidence="16" id="KW-1185">Reference proteome</keyword>
<reference evidence="15 16" key="1">
    <citation type="journal article" date="2015" name="Genome Announc.">
        <title>De Novo Genome Sequence of Yersinia aleksiciae Y159T.</title>
        <authorList>
            <person name="Sprague L.D."/>
            <person name="Neubauer H."/>
        </authorList>
    </citation>
    <scope>NUCLEOTIDE SEQUENCE [LARGE SCALE GENOMIC DNA]</scope>
    <source>
        <strain evidence="15 16">159</strain>
    </source>
</reference>
<protein>
    <recommendedName>
        <fullName evidence="12">Pyoverdine export ATP-binding/permease protein PvdT</fullName>
    </recommendedName>
</protein>
<feature type="transmembrane region" description="Helical" evidence="13">
    <location>
        <begin position="539"/>
        <end position="564"/>
    </location>
</feature>
<dbReference type="PROSITE" id="PS00211">
    <property type="entry name" value="ABC_TRANSPORTER_1"/>
    <property type="match status" value="1"/>
</dbReference>
<evidence type="ECO:0000256" key="2">
    <source>
        <dbReference type="ARBA" id="ARBA00022448"/>
    </source>
</evidence>
<organism evidence="15 16">
    <name type="scientific">Yersinia aleksiciae</name>
    <dbReference type="NCBI Taxonomy" id="263819"/>
    <lineage>
        <taxon>Bacteria</taxon>
        <taxon>Pseudomonadati</taxon>
        <taxon>Pseudomonadota</taxon>
        <taxon>Gammaproteobacteria</taxon>
        <taxon>Enterobacterales</taxon>
        <taxon>Yersiniaceae</taxon>
        <taxon>Yersinia</taxon>
    </lineage>
</organism>
<feature type="transmembrane region" description="Helical" evidence="13">
    <location>
        <begin position="623"/>
        <end position="647"/>
    </location>
</feature>
<dbReference type="EMBL" id="CP011975">
    <property type="protein sequence ID" value="AKP32622.1"/>
    <property type="molecule type" value="Genomic_DNA"/>
</dbReference>
<evidence type="ECO:0000256" key="8">
    <source>
        <dbReference type="ARBA" id="ARBA00022967"/>
    </source>
</evidence>
<evidence type="ECO:0000259" key="14">
    <source>
        <dbReference type="PROSITE" id="PS50893"/>
    </source>
</evidence>
<dbReference type="SUPFAM" id="SSF52540">
    <property type="entry name" value="P-loop containing nucleoside triphosphate hydrolases"/>
    <property type="match status" value="1"/>
</dbReference>
<dbReference type="GeneID" id="61901436"/>
<evidence type="ECO:0000256" key="7">
    <source>
        <dbReference type="ARBA" id="ARBA00022840"/>
    </source>
</evidence>
<evidence type="ECO:0000256" key="3">
    <source>
        <dbReference type="ARBA" id="ARBA00022475"/>
    </source>
</evidence>
<dbReference type="Proteomes" id="UP000069914">
    <property type="component" value="Chromosome"/>
</dbReference>
<dbReference type="PANTHER" id="PTHR30572:SF14">
    <property type="entry name" value="MACROLIDE EXPORT ATP-BINDING_PERMEASE PROTEIN MACB"/>
    <property type="match status" value="1"/>
</dbReference>
<keyword evidence="4" id="KW-0997">Cell inner membrane</keyword>
<keyword evidence="3" id="KW-1003">Cell membrane</keyword>
<comment type="similarity">
    <text evidence="11">Belongs to the ABC transporter superfamily. Macrolide exporter (TC 3.A.1.122) family.</text>
</comment>
<dbReference type="InterPro" id="IPR027417">
    <property type="entry name" value="P-loop_NTPase"/>
</dbReference>
<keyword evidence="5 13" id="KW-0812">Transmembrane</keyword>
<keyword evidence="9 13" id="KW-1133">Transmembrane helix</keyword>
<dbReference type="Pfam" id="PF12704">
    <property type="entry name" value="MacB_PCD"/>
    <property type="match status" value="1"/>
</dbReference>
<dbReference type="InterPro" id="IPR003593">
    <property type="entry name" value="AAA+_ATPase"/>
</dbReference>
<gene>
    <name evidence="15" type="ORF">ACZ76_03190</name>
</gene>